<name>A0ABP9I7V7_9ACTN</name>
<evidence type="ECO:0000256" key="1">
    <source>
        <dbReference type="SAM" id="MobiDB-lite"/>
    </source>
</evidence>
<reference evidence="3" key="1">
    <citation type="journal article" date="2019" name="Int. J. Syst. Evol. Microbiol.">
        <title>The Global Catalogue of Microorganisms (GCM) 10K type strain sequencing project: providing services to taxonomists for standard genome sequencing and annotation.</title>
        <authorList>
            <consortium name="The Broad Institute Genomics Platform"/>
            <consortium name="The Broad Institute Genome Sequencing Center for Infectious Disease"/>
            <person name="Wu L."/>
            <person name="Ma J."/>
        </authorList>
    </citation>
    <scope>NUCLEOTIDE SEQUENCE [LARGE SCALE GENOMIC DNA]</scope>
    <source>
        <strain evidence="3">JCM 18126</strain>
    </source>
</reference>
<sequence>MQGWVRDVLRCPVCRGGLRDGSPGPDGGPAQLVCTGTCGSTYPVVDGIPVLLADEARPPGSGPGGAPPIPGGSER</sequence>
<gene>
    <name evidence="2" type="ORF">GCM10023225_29220</name>
</gene>
<dbReference type="RefSeq" id="WP_345713409.1">
    <property type="nucleotide sequence ID" value="NZ_BAABIL010000495.1"/>
</dbReference>
<evidence type="ECO:0000313" key="2">
    <source>
        <dbReference type="EMBL" id="GAA4990122.1"/>
    </source>
</evidence>
<evidence type="ECO:0000313" key="3">
    <source>
        <dbReference type="Proteomes" id="UP001501195"/>
    </source>
</evidence>
<accession>A0ABP9I7V7</accession>
<dbReference type="EMBL" id="BAABIL010000495">
    <property type="protein sequence ID" value="GAA4990122.1"/>
    <property type="molecule type" value="Genomic_DNA"/>
</dbReference>
<dbReference type="Proteomes" id="UP001501195">
    <property type="component" value="Unassembled WGS sequence"/>
</dbReference>
<feature type="region of interest" description="Disordered" evidence="1">
    <location>
        <begin position="53"/>
        <end position="75"/>
    </location>
</feature>
<keyword evidence="3" id="KW-1185">Reference proteome</keyword>
<evidence type="ECO:0008006" key="4">
    <source>
        <dbReference type="Google" id="ProtNLM"/>
    </source>
</evidence>
<comment type="caution">
    <text evidence="2">The sequence shown here is derived from an EMBL/GenBank/DDBJ whole genome shotgun (WGS) entry which is preliminary data.</text>
</comment>
<proteinExistence type="predicted"/>
<dbReference type="SUPFAM" id="SSF158997">
    <property type="entry name" value="Trm112p-like"/>
    <property type="match status" value="1"/>
</dbReference>
<dbReference type="Gene3D" id="2.20.25.10">
    <property type="match status" value="1"/>
</dbReference>
<organism evidence="2 3">
    <name type="scientific">Kineococcus glutinatus</name>
    <dbReference type="NCBI Taxonomy" id="1070872"/>
    <lineage>
        <taxon>Bacteria</taxon>
        <taxon>Bacillati</taxon>
        <taxon>Actinomycetota</taxon>
        <taxon>Actinomycetes</taxon>
        <taxon>Kineosporiales</taxon>
        <taxon>Kineosporiaceae</taxon>
        <taxon>Kineococcus</taxon>
    </lineage>
</organism>
<feature type="compositionally biased region" description="Pro residues" evidence="1">
    <location>
        <begin position="65"/>
        <end position="75"/>
    </location>
</feature>
<protein>
    <recommendedName>
        <fullName evidence="4">Trm112 family protein</fullName>
    </recommendedName>
</protein>